<feature type="domain" description="Ig-like" evidence="11">
    <location>
        <begin position="46"/>
        <end position="123"/>
    </location>
</feature>
<evidence type="ECO:0000313" key="12">
    <source>
        <dbReference type="Ensembl" id="ENSBOBP00000003131.1"/>
    </source>
</evidence>
<dbReference type="SMART" id="SM00409">
    <property type="entry name" value="IG"/>
    <property type="match status" value="1"/>
</dbReference>
<dbReference type="PANTHER" id="PTHR46841:SF10">
    <property type="entry name" value="CD200 MOLECULE LIKE 1-RELATED"/>
    <property type="match status" value="1"/>
</dbReference>
<dbReference type="SUPFAM" id="SSF48726">
    <property type="entry name" value="Immunoglobulin"/>
    <property type="match status" value="1"/>
</dbReference>
<dbReference type="GO" id="GO:0009986">
    <property type="term" value="C:cell surface"/>
    <property type="evidence" value="ECO:0007669"/>
    <property type="project" value="TreeGrafter"/>
</dbReference>
<keyword evidence="8" id="KW-0393">Immunoglobulin domain</keyword>
<evidence type="ECO:0000256" key="5">
    <source>
        <dbReference type="ARBA" id="ARBA00023136"/>
    </source>
</evidence>
<evidence type="ECO:0000256" key="8">
    <source>
        <dbReference type="ARBA" id="ARBA00023319"/>
    </source>
</evidence>
<proteinExistence type="predicted"/>
<dbReference type="InterPro" id="IPR003599">
    <property type="entry name" value="Ig_sub"/>
</dbReference>
<keyword evidence="4" id="KW-1133">Transmembrane helix</keyword>
<keyword evidence="2" id="KW-0812">Transmembrane</keyword>
<name>A0A8C0ELF7_BUBBB</name>
<organism evidence="12 13">
    <name type="scientific">Bubo bubo</name>
    <name type="common">Eurasian eagle-owl</name>
    <name type="synonym">Strix bubo</name>
    <dbReference type="NCBI Taxonomy" id="30461"/>
    <lineage>
        <taxon>Eukaryota</taxon>
        <taxon>Metazoa</taxon>
        <taxon>Chordata</taxon>
        <taxon>Craniata</taxon>
        <taxon>Vertebrata</taxon>
        <taxon>Euteleostomi</taxon>
        <taxon>Archelosauria</taxon>
        <taxon>Archosauria</taxon>
        <taxon>Dinosauria</taxon>
        <taxon>Saurischia</taxon>
        <taxon>Theropoda</taxon>
        <taxon>Coelurosauria</taxon>
        <taxon>Aves</taxon>
        <taxon>Neognathae</taxon>
        <taxon>Neoaves</taxon>
        <taxon>Telluraves</taxon>
        <taxon>Strigiformes</taxon>
        <taxon>Strigidae</taxon>
        <taxon>Bubo</taxon>
    </lineage>
</organism>
<keyword evidence="13" id="KW-1185">Reference proteome</keyword>
<dbReference type="GO" id="GO:0043031">
    <property type="term" value="P:negative regulation of macrophage activation"/>
    <property type="evidence" value="ECO:0007669"/>
    <property type="project" value="InterPro"/>
</dbReference>
<comment type="subcellular location">
    <subcellularLocation>
        <location evidence="1">Membrane</location>
        <topology evidence="1">Single-pass membrane protein</topology>
    </subcellularLocation>
</comment>
<dbReference type="Gene3D" id="2.60.40.10">
    <property type="entry name" value="Immunoglobulins"/>
    <property type="match status" value="1"/>
</dbReference>
<feature type="region of interest" description="Disordered" evidence="9">
    <location>
        <begin position="290"/>
        <end position="309"/>
    </location>
</feature>
<evidence type="ECO:0000256" key="7">
    <source>
        <dbReference type="ARBA" id="ARBA00023180"/>
    </source>
</evidence>
<dbReference type="InterPro" id="IPR033321">
    <property type="entry name" value="CD200_Ig_V_dom"/>
</dbReference>
<protein>
    <recommendedName>
        <fullName evidence="11">Ig-like domain-containing protein</fullName>
    </recommendedName>
</protein>
<reference evidence="12" key="2">
    <citation type="submission" date="2025-09" db="UniProtKB">
        <authorList>
            <consortium name="Ensembl"/>
        </authorList>
    </citation>
    <scope>IDENTIFICATION</scope>
</reference>
<dbReference type="Proteomes" id="UP000694567">
    <property type="component" value="Unplaced"/>
</dbReference>
<feature type="signal peptide" evidence="10">
    <location>
        <begin position="1"/>
        <end position="22"/>
    </location>
</feature>
<dbReference type="GO" id="GO:0016020">
    <property type="term" value="C:membrane"/>
    <property type="evidence" value="ECO:0007669"/>
    <property type="project" value="UniProtKB-SubCell"/>
</dbReference>
<dbReference type="InterPro" id="IPR047164">
    <property type="entry name" value="OX2G-like"/>
</dbReference>
<evidence type="ECO:0000313" key="13">
    <source>
        <dbReference type="Proteomes" id="UP000694567"/>
    </source>
</evidence>
<dbReference type="GO" id="GO:0043025">
    <property type="term" value="C:neuronal cell body"/>
    <property type="evidence" value="ECO:0007669"/>
    <property type="project" value="TreeGrafter"/>
</dbReference>
<dbReference type="InterPro" id="IPR013783">
    <property type="entry name" value="Ig-like_fold"/>
</dbReference>
<dbReference type="PROSITE" id="PS50835">
    <property type="entry name" value="IG_LIKE"/>
    <property type="match status" value="1"/>
</dbReference>
<accession>A0A8C0ELF7</accession>
<keyword evidence="3 10" id="KW-0732">Signal</keyword>
<dbReference type="GO" id="GO:0150079">
    <property type="term" value="P:negative regulation of neuroinflammatory response"/>
    <property type="evidence" value="ECO:0007669"/>
    <property type="project" value="TreeGrafter"/>
</dbReference>
<dbReference type="GO" id="GO:0030424">
    <property type="term" value="C:axon"/>
    <property type="evidence" value="ECO:0007669"/>
    <property type="project" value="TreeGrafter"/>
</dbReference>
<dbReference type="InterPro" id="IPR036179">
    <property type="entry name" value="Ig-like_dom_sf"/>
</dbReference>
<dbReference type="CDD" id="cd05846">
    <property type="entry name" value="IgV_1_MRC-OX-2_like"/>
    <property type="match status" value="1"/>
</dbReference>
<feature type="chain" id="PRO_5034256484" description="Ig-like domain-containing protein" evidence="10">
    <location>
        <begin position="23"/>
        <end position="316"/>
    </location>
</feature>
<evidence type="ECO:0000256" key="6">
    <source>
        <dbReference type="ARBA" id="ARBA00023157"/>
    </source>
</evidence>
<keyword evidence="5" id="KW-0472">Membrane</keyword>
<sequence>MLFSLLRRAEICLLLLCGGCQLEEFALFLGLKEAVKSDSVITAALGGEANFYCNFSFSVEVLQVTWQKRNRSSFQNIATYSANHGPNLIGSFQKKVRFTTASLKASAITIQNLTFEDESCYRCIFNVFPHGSFSTDICLNIQSKNTNRSRIKIIYLKNKILPHLPQCYLMFCGFFFFPRLKRCIALRTPAKEKGLHQDLSEKAMSLHTPKDQHVVYQNEKQTPVSSLRKRLPGLKRNLREKKNCRRLFSEEAENLRSKIHGVSEREPVGLCVEELSCTPLKEDREATAGGTVQITPHPSWSPSTGPKSANEIFHII</sequence>
<evidence type="ECO:0000256" key="9">
    <source>
        <dbReference type="SAM" id="MobiDB-lite"/>
    </source>
</evidence>
<evidence type="ECO:0000256" key="1">
    <source>
        <dbReference type="ARBA" id="ARBA00004167"/>
    </source>
</evidence>
<reference evidence="12" key="1">
    <citation type="submission" date="2025-08" db="UniProtKB">
        <authorList>
            <consortium name="Ensembl"/>
        </authorList>
    </citation>
    <scope>IDENTIFICATION</scope>
</reference>
<evidence type="ECO:0000259" key="11">
    <source>
        <dbReference type="PROSITE" id="PS50835"/>
    </source>
</evidence>
<evidence type="ECO:0000256" key="3">
    <source>
        <dbReference type="ARBA" id="ARBA00022729"/>
    </source>
</evidence>
<dbReference type="GO" id="GO:0098632">
    <property type="term" value="F:cell-cell adhesion mediator activity"/>
    <property type="evidence" value="ECO:0007669"/>
    <property type="project" value="InterPro"/>
</dbReference>
<evidence type="ECO:0000256" key="10">
    <source>
        <dbReference type="SAM" id="SignalP"/>
    </source>
</evidence>
<dbReference type="PANTHER" id="PTHR46841">
    <property type="entry name" value="OX-2 MEMBRANE GLYCOPROTEIN"/>
    <property type="match status" value="1"/>
</dbReference>
<dbReference type="GO" id="GO:0034113">
    <property type="term" value="P:heterotypic cell-cell adhesion"/>
    <property type="evidence" value="ECO:0007669"/>
    <property type="project" value="TreeGrafter"/>
</dbReference>
<dbReference type="InterPro" id="IPR013106">
    <property type="entry name" value="Ig_V-set"/>
</dbReference>
<keyword evidence="6" id="KW-1015">Disulfide bond</keyword>
<dbReference type="GO" id="GO:0050776">
    <property type="term" value="P:regulation of immune response"/>
    <property type="evidence" value="ECO:0007669"/>
    <property type="project" value="InterPro"/>
</dbReference>
<feature type="compositionally biased region" description="Polar residues" evidence="9">
    <location>
        <begin position="290"/>
        <end position="307"/>
    </location>
</feature>
<evidence type="ECO:0000256" key="2">
    <source>
        <dbReference type="ARBA" id="ARBA00022692"/>
    </source>
</evidence>
<dbReference type="Pfam" id="PF07686">
    <property type="entry name" value="V-set"/>
    <property type="match status" value="1"/>
</dbReference>
<keyword evidence="7" id="KW-0325">Glycoprotein</keyword>
<dbReference type="InterPro" id="IPR007110">
    <property type="entry name" value="Ig-like_dom"/>
</dbReference>
<evidence type="ECO:0000256" key="4">
    <source>
        <dbReference type="ARBA" id="ARBA00022989"/>
    </source>
</evidence>
<dbReference type="Ensembl" id="ENSBOBT00000003218.1">
    <property type="protein sequence ID" value="ENSBOBP00000003131.1"/>
    <property type="gene ID" value="ENSBOBG00000002198.1"/>
</dbReference>
<dbReference type="AlphaFoldDB" id="A0A8C0ELF7"/>